<keyword evidence="4" id="KW-0812">Transmembrane</keyword>
<accession>A0AAP0MKN1</accession>
<gene>
    <name evidence="5" type="ORF">WN944_006092</name>
</gene>
<dbReference type="Proteomes" id="UP001428341">
    <property type="component" value="Unassembled WGS sequence"/>
</dbReference>
<evidence type="ECO:0000313" key="6">
    <source>
        <dbReference type="Proteomes" id="UP001428341"/>
    </source>
</evidence>
<sequence length="183" mass="19766">MAIIVVWVCEVVKVWLSAVVCCCFTDGRVVKFLVEQNNNNALHGQVTIGTLILQVETFAQFGVVFLLFALGLEFSLTKDCAVGLLFALLPVLGGNSGLLQGMVSMGKLLLVLSIYLTVTSILSWSFVPYFLKLMIQLSSQCSDKLGLNLELGSFIAGVMISSADFAKHTLDQVLFCASDNSST</sequence>
<dbReference type="PANTHER" id="PTHR16254:SF20">
    <property type="entry name" value="K(+) EFFLUX ANTIPORTER 5"/>
    <property type="match status" value="1"/>
</dbReference>
<dbReference type="InterPro" id="IPR045158">
    <property type="entry name" value="KEA4/5/6-like"/>
</dbReference>
<keyword evidence="4" id="KW-1133">Transmembrane helix</keyword>
<name>A0AAP0MKN1_9ROSI</name>
<dbReference type="GO" id="GO:0015386">
    <property type="term" value="F:potassium:proton antiporter activity"/>
    <property type="evidence" value="ECO:0007669"/>
    <property type="project" value="InterPro"/>
</dbReference>
<proteinExistence type="predicted"/>
<dbReference type="AlphaFoldDB" id="A0AAP0MKN1"/>
<dbReference type="PANTHER" id="PTHR16254">
    <property type="entry name" value="POTASSIUM/PROTON ANTIPORTER-RELATED"/>
    <property type="match status" value="1"/>
</dbReference>
<keyword evidence="1" id="KW-0813">Transport</keyword>
<feature type="transmembrane region" description="Helical" evidence="4">
    <location>
        <begin position="82"/>
        <end position="103"/>
    </location>
</feature>
<reference evidence="5 6" key="1">
    <citation type="submission" date="2024-05" db="EMBL/GenBank/DDBJ databases">
        <title>Haplotype-resolved chromosome-level genome assembly of Huyou (Citrus changshanensis).</title>
        <authorList>
            <person name="Miao C."/>
            <person name="Chen W."/>
            <person name="Wu Y."/>
            <person name="Wang L."/>
            <person name="Zhao S."/>
            <person name="Grierson D."/>
            <person name="Xu C."/>
            <person name="Chen K."/>
        </authorList>
    </citation>
    <scope>NUCLEOTIDE SEQUENCE [LARGE SCALE GENOMIC DNA]</scope>
    <source>
        <strain evidence="5">01-14</strain>
        <tissue evidence="5">Leaf</tissue>
    </source>
</reference>
<evidence type="ECO:0000256" key="2">
    <source>
        <dbReference type="ARBA" id="ARBA00022449"/>
    </source>
</evidence>
<dbReference type="EMBL" id="JBCGBO010000003">
    <property type="protein sequence ID" value="KAK9214104.1"/>
    <property type="molecule type" value="Genomic_DNA"/>
</dbReference>
<comment type="caution">
    <text evidence="5">The sequence shown here is derived from an EMBL/GenBank/DDBJ whole genome shotgun (WGS) entry which is preliminary data.</text>
</comment>
<organism evidence="5 6">
    <name type="scientific">Citrus x changshan-huyou</name>
    <dbReference type="NCBI Taxonomy" id="2935761"/>
    <lineage>
        <taxon>Eukaryota</taxon>
        <taxon>Viridiplantae</taxon>
        <taxon>Streptophyta</taxon>
        <taxon>Embryophyta</taxon>
        <taxon>Tracheophyta</taxon>
        <taxon>Spermatophyta</taxon>
        <taxon>Magnoliopsida</taxon>
        <taxon>eudicotyledons</taxon>
        <taxon>Gunneridae</taxon>
        <taxon>Pentapetalae</taxon>
        <taxon>rosids</taxon>
        <taxon>malvids</taxon>
        <taxon>Sapindales</taxon>
        <taxon>Rutaceae</taxon>
        <taxon>Aurantioideae</taxon>
        <taxon>Citrus</taxon>
    </lineage>
</organism>
<keyword evidence="4" id="KW-0472">Membrane</keyword>
<evidence type="ECO:0000256" key="3">
    <source>
        <dbReference type="ARBA" id="ARBA00023065"/>
    </source>
</evidence>
<feature type="transmembrane region" description="Helical" evidence="4">
    <location>
        <begin position="48"/>
        <end position="70"/>
    </location>
</feature>
<keyword evidence="6" id="KW-1185">Reference proteome</keyword>
<protein>
    <submittedName>
        <fullName evidence="5">Uncharacterized protein</fullName>
    </submittedName>
</protein>
<evidence type="ECO:0000256" key="4">
    <source>
        <dbReference type="SAM" id="Phobius"/>
    </source>
</evidence>
<keyword evidence="3" id="KW-0406">Ion transport</keyword>
<evidence type="ECO:0000313" key="5">
    <source>
        <dbReference type="EMBL" id="KAK9214104.1"/>
    </source>
</evidence>
<keyword evidence="2" id="KW-0050">Antiport</keyword>
<evidence type="ECO:0000256" key="1">
    <source>
        <dbReference type="ARBA" id="ARBA00022448"/>
    </source>
</evidence>
<feature type="transmembrane region" description="Helical" evidence="4">
    <location>
        <begin position="109"/>
        <end position="131"/>
    </location>
</feature>